<organism evidence="2 3">
    <name type="scientific">Steroidobacter flavus</name>
    <dbReference type="NCBI Taxonomy" id="1842136"/>
    <lineage>
        <taxon>Bacteria</taxon>
        <taxon>Pseudomonadati</taxon>
        <taxon>Pseudomonadota</taxon>
        <taxon>Gammaproteobacteria</taxon>
        <taxon>Steroidobacterales</taxon>
        <taxon>Steroidobacteraceae</taxon>
        <taxon>Steroidobacter</taxon>
    </lineage>
</organism>
<dbReference type="GO" id="GO:0016787">
    <property type="term" value="F:hydrolase activity"/>
    <property type="evidence" value="ECO:0007669"/>
    <property type="project" value="UniProtKB-KW"/>
</dbReference>
<dbReference type="SUPFAM" id="SSF53474">
    <property type="entry name" value="alpha/beta-Hydrolases"/>
    <property type="match status" value="1"/>
</dbReference>
<dbReference type="EMBL" id="JBHSDU010000015">
    <property type="protein sequence ID" value="MFC4314958.1"/>
    <property type="molecule type" value="Genomic_DNA"/>
</dbReference>
<accession>A0ABV8T7D8</accession>
<dbReference type="InterPro" id="IPR029058">
    <property type="entry name" value="AB_hydrolase_fold"/>
</dbReference>
<dbReference type="InterPro" id="IPR026555">
    <property type="entry name" value="NSL3/Tex30"/>
</dbReference>
<evidence type="ECO:0000313" key="2">
    <source>
        <dbReference type="EMBL" id="MFC4314958.1"/>
    </source>
</evidence>
<evidence type="ECO:0000313" key="3">
    <source>
        <dbReference type="Proteomes" id="UP001595904"/>
    </source>
</evidence>
<name>A0ABV8T7D8_9GAMM</name>
<dbReference type="Pfam" id="PF20408">
    <property type="entry name" value="Abhydrolase_11"/>
    <property type="match status" value="1"/>
</dbReference>
<keyword evidence="2" id="KW-0378">Hydrolase</keyword>
<gene>
    <name evidence="2" type="ORF">ACFPN2_38215</name>
</gene>
<sequence length="223" mass="23888">MTAATSLSIEAKPGLRVSALLQLPPKARACYVLGHGAGAGMAHAFMADLANALEARQIGTLRYNFPYMESGSKRPDPPALCHATVRAVVEEARKQAPGMTLIAGGKSFGGRMTSQAQAAKPLPEVRGLAFVGFPLHPAKKPSTERAAHLSEVKIPMLFLQGTRDDLADLTLLEPIVQKLGASATMKRIEAADHSFHVLKSSGRNDREVMEELADTIANWIARL</sequence>
<protein>
    <submittedName>
        <fullName evidence="2">Alpha/beta family hydrolase</fullName>
    </submittedName>
</protein>
<dbReference type="Gene3D" id="3.40.50.1820">
    <property type="entry name" value="alpha/beta hydrolase"/>
    <property type="match status" value="1"/>
</dbReference>
<dbReference type="InterPro" id="IPR046879">
    <property type="entry name" value="KANL3/Tex30_Abhydrolase"/>
</dbReference>
<evidence type="ECO:0000259" key="1">
    <source>
        <dbReference type="Pfam" id="PF20408"/>
    </source>
</evidence>
<feature type="domain" description="KANL3/Tex30 alpha/beta hydrolase-like" evidence="1">
    <location>
        <begin position="28"/>
        <end position="220"/>
    </location>
</feature>
<reference evidence="3" key="1">
    <citation type="journal article" date="2019" name="Int. J. Syst. Evol. Microbiol.">
        <title>The Global Catalogue of Microorganisms (GCM) 10K type strain sequencing project: providing services to taxonomists for standard genome sequencing and annotation.</title>
        <authorList>
            <consortium name="The Broad Institute Genomics Platform"/>
            <consortium name="The Broad Institute Genome Sequencing Center for Infectious Disease"/>
            <person name="Wu L."/>
            <person name="Ma J."/>
        </authorList>
    </citation>
    <scope>NUCLEOTIDE SEQUENCE [LARGE SCALE GENOMIC DNA]</scope>
    <source>
        <strain evidence="3">CGMCC 1.10759</strain>
    </source>
</reference>
<dbReference type="PANTHER" id="PTHR13136">
    <property type="entry name" value="TESTIS DEVELOPMENT PROTEIN PRTD"/>
    <property type="match status" value="1"/>
</dbReference>
<proteinExistence type="predicted"/>
<dbReference type="PANTHER" id="PTHR13136:SF11">
    <property type="entry name" value="TESTIS-EXPRESSED PROTEIN 30"/>
    <property type="match status" value="1"/>
</dbReference>
<comment type="caution">
    <text evidence="2">The sequence shown here is derived from an EMBL/GenBank/DDBJ whole genome shotgun (WGS) entry which is preliminary data.</text>
</comment>
<dbReference type="RefSeq" id="WP_380606559.1">
    <property type="nucleotide sequence ID" value="NZ_JBHSDU010000015.1"/>
</dbReference>
<keyword evidence="3" id="KW-1185">Reference proteome</keyword>
<dbReference type="Proteomes" id="UP001595904">
    <property type="component" value="Unassembled WGS sequence"/>
</dbReference>